<dbReference type="OrthoDB" id="9797575at2"/>
<reference evidence="3" key="1">
    <citation type="submission" date="2016-10" db="EMBL/GenBank/DDBJ databases">
        <authorList>
            <person name="Varghese N."/>
            <person name="Submissions S."/>
        </authorList>
    </citation>
    <scope>NUCLEOTIDE SEQUENCE [LARGE SCALE GENOMIC DNA]</scope>
    <source>
        <strain evidence="3">CGMCC 1.3431</strain>
    </source>
</reference>
<dbReference type="RefSeq" id="WP_090645799.1">
    <property type="nucleotide sequence ID" value="NZ_CBCRYE010000001.1"/>
</dbReference>
<keyword evidence="2" id="KW-0131">Cell cycle</keyword>
<dbReference type="Pfam" id="PF05164">
    <property type="entry name" value="ZapA"/>
    <property type="match status" value="1"/>
</dbReference>
<evidence type="ECO:0000256" key="1">
    <source>
        <dbReference type="SAM" id="Coils"/>
    </source>
</evidence>
<keyword evidence="2" id="KW-0132">Cell division</keyword>
<feature type="coiled-coil region" evidence="1">
    <location>
        <begin position="63"/>
        <end position="90"/>
    </location>
</feature>
<organism evidence="2 3">
    <name type="scientific">Asticcacaulis taihuensis</name>
    <dbReference type="NCBI Taxonomy" id="260084"/>
    <lineage>
        <taxon>Bacteria</taxon>
        <taxon>Pseudomonadati</taxon>
        <taxon>Pseudomonadota</taxon>
        <taxon>Alphaproteobacteria</taxon>
        <taxon>Caulobacterales</taxon>
        <taxon>Caulobacteraceae</taxon>
        <taxon>Asticcacaulis</taxon>
    </lineage>
</organism>
<dbReference type="InterPro" id="IPR042233">
    <property type="entry name" value="Cell_div_ZapA_N"/>
</dbReference>
<dbReference type="STRING" id="260084.SAMN02927928_1582"/>
<dbReference type="Gene3D" id="3.30.160.880">
    <property type="entry name" value="Cell division protein ZapA protomer, N-terminal domain"/>
    <property type="match status" value="1"/>
</dbReference>
<gene>
    <name evidence="2" type="ORF">SAMN02927928_1582</name>
</gene>
<proteinExistence type="predicted"/>
<dbReference type="AlphaFoldDB" id="A0A1G4QWV7"/>
<dbReference type="InterPro" id="IPR036192">
    <property type="entry name" value="Cell_div_ZapA-like_sf"/>
</dbReference>
<dbReference type="Proteomes" id="UP000199150">
    <property type="component" value="Unassembled WGS sequence"/>
</dbReference>
<sequence>MGEVTVRVNNKPYTVGCADGQEGRVQELARKFDEHVEMVVSDVGSIGEVRLFLMAALLMIDEMQDLRLQLDEANSANARMNAGAHEMERKAAFAITDAAARLERLLGA</sequence>
<dbReference type="InterPro" id="IPR007838">
    <property type="entry name" value="Cell_div_ZapA-like"/>
</dbReference>
<accession>A0A1G4QWV7</accession>
<dbReference type="SUPFAM" id="SSF102829">
    <property type="entry name" value="Cell division protein ZapA-like"/>
    <property type="match status" value="1"/>
</dbReference>
<dbReference type="EMBL" id="FMTS01000001">
    <property type="protein sequence ID" value="SCW49062.1"/>
    <property type="molecule type" value="Genomic_DNA"/>
</dbReference>
<dbReference type="GO" id="GO:0051301">
    <property type="term" value="P:cell division"/>
    <property type="evidence" value="ECO:0007669"/>
    <property type="project" value="UniProtKB-KW"/>
</dbReference>
<name>A0A1G4QWV7_9CAUL</name>
<evidence type="ECO:0000313" key="2">
    <source>
        <dbReference type="EMBL" id="SCW49062.1"/>
    </source>
</evidence>
<keyword evidence="1" id="KW-0175">Coiled coil</keyword>
<keyword evidence="3" id="KW-1185">Reference proteome</keyword>
<protein>
    <submittedName>
        <fullName evidence="2">Cell division protein ZapA</fullName>
    </submittedName>
</protein>
<evidence type="ECO:0000313" key="3">
    <source>
        <dbReference type="Proteomes" id="UP000199150"/>
    </source>
</evidence>